<dbReference type="Gene3D" id="3.90.226.10">
    <property type="entry name" value="2-enoyl-CoA Hydratase, Chain A, domain 1"/>
    <property type="match status" value="1"/>
</dbReference>
<dbReference type="Proteomes" id="UP000681075">
    <property type="component" value="Unassembled WGS sequence"/>
</dbReference>
<evidence type="ECO:0000313" key="2">
    <source>
        <dbReference type="Proteomes" id="UP000681075"/>
    </source>
</evidence>
<dbReference type="AlphaFoldDB" id="A0A8S8XHV1"/>
<sequence length="307" mass="33406">MLDEHDPLLPLPRVCKITTAADVRDVTLAWEPITWNEWRVARSAAIGTVPPIGLRRVADGGWWITLSSSGGGDPAKYQPALEKLMTDLEANTDELRNAPFVVIDVRGNSGGSSRWGEKLAVVLWGQDFVKSVRPALGRTLWRASPGMLALHREAQRTLLRLGTPSSYFDGVVAGIESAVNDGALFYEAAAATPSRFDVPPPNPVRGKVVLLTDNACGSACLDLVDLIYRVPGLLHVGRPTSADTLYLELRTQTLAGDRVKLSLPSKIWPDRPRRSNVAYEPSELWTGDAGDEAGIEAWIRKLALPAE</sequence>
<dbReference type="EMBL" id="BOPV01000001">
    <property type="protein sequence ID" value="GIL40846.1"/>
    <property type="molecule type" value="Genomic_DNA"/>
</dbReference>
<organism evidence="1 2">
    <name type="scientific">Roseiterribacter gracilis</name>
    <dbReference type="NCBI Taxonomy" id="2812848"/>
    <lineage>
        <taxon>Bacteria</taxon>
        <taxon>Pseudomonadati</taxon>
        <taxon>Pseudomonadota</taxon>
        <taxon>Alphaproteobacteria</taxon>
        <taxon>Rhodospirillales</taxon>
        <taxon>Roseiterribacteraceae</taxon>
        <taxon>Roseiterribacter</taxon>
    </lineage>
</organism>
<gene>
    <name evidence="1" type="ORF">TMPK1_30830</name>
</gene>
<evidence type="ECO:0008006" key="3">
    <source>
        <dbReference type="Google" id="ProtNLM"/>
    </source>
</evidence>
<dbReference type="InterPro" id="IPR029045">
    <property type="entry name" value="ClpP/crotonase-like_dom_sf"/>
</dbReference>
<reference evidence="1" key="1">
    <citation type="submission" date="2021-02" db="EMBL/GenBank/DDBJ databases">
        <title>Genome sequence of Rhodospirillales sp. strain TMPK1 isolated from soil.</title>
        <authorList>
            <person name="Nakai R."/>
            <person name="Kusada H."/>
            <person name="Tamaki H."/>
        </authorList>
    </citation>
    <scope>NUCLEOTIDE SEQUENCE</scope>
    <source>
        <strain evidence="1">TMPK1</strain>
    </source>
</reference>
<accession>A0A8S8XHV1</accession>
<proteinExistence type="predicted"/>
<evidence type="ECO:0000313" key="1">
    <source>
        <dbReference type="EMBL" id="GIL40846.1"/>
    </source>
</evidence>
<keyword evidence="2" id="KW-1185">Reference proteome</keyword>
<dbReference type="SUPFAM" id="SSF52096">
    <property type="entry name" value="ClpP/crotonase"/>
    <property type="match status" value="1"/>
</dbReference>
<name>A0A8S8XHV1_9PROT</name>
<comment type="caution">
    <text evidence="1">The sequence shown here is derived from an EMBL/GenBank/DDBJ whole genome shotgun (WGS) entry which is preliminary data.</text>
</comment>
<protein>
    <recommendedName>
        <fullName evidence="3">Tail specific protease domain-containing protein</fullName>
    </recommendedName>
</protein>